<organism evidence="2 3">
    <name type="scientific">Pseudocohnilembus persalinus</name>
    <name type="common">Ciliate</name>
    <dbReference type="NCBI Taxonomy" id="266149"/>
    <lineage>
        <taxon>Eukaryota</taxon>
        <taxon>Sar</taxon>
        <taxon>Alveolata</taxon>
        <taxon>Ciliophora</taxon>
        <taxon>Intramacronucleata</taxon>
        <taxon>Oligohymenophorea</taxon>
        <taxon>Scuticociliatia</taxon>
        <taxon>Philasterida</taxon>
        <taxon>Pseudocohnilembidae</taxon>
        <taxon>Pseudocohnilembus</taxon>
    </lineage>
</organism>
<keyword evidence="3" id="KW-1185">Reference proteome</keyword>
<evidence type="ECO:0000256" key="1">
    <source>
        <dbReference type="SAM" id="MobiDB-lite"/>
    </source>
</evidence>
<feature type="compositionally biased region" description="Polar residues" evidence="1">
    <location>
        <begin position="1"/>
        <end position="23"/>
    </location>
</feature>
<protein>
    <submittedName>
        <fullName evidence="2">Uncharacterized protein</fullName>
    </submittedName>
</protein>
<dbReference type="InParanoid" id="A0A0V0R1S1"/>
<feature type="region of interest" description="Disordered" evidence="1">
    <location>
        <begin position="65"/>
        <end position="86"/>
    </location>
</feature>
<dbReference type="Proteomes" id="UP000054937">
    <property type="component" value="Unassembled WGS sequence"/>
</dbReference>
<sequence length="169" mass="20026">MSEAQQNNSSETSILNKNITQNIKDNENKEQNVFQNYGDPNYLAQNNELLNRDPQNLQNFNQNNQQQQNLQQQEKQERQEESTQHKIEKIKQMNQELNQVDFQIDHLLKSMSNITQSQTQNLSPISFIDKQRAQNVSEYKNSQQFIQDIPSNKSSFNYYGQLQRTRKIE</sequence>
<feature type="compositionally biased region" description="Basic and acidic residues" evidence="1">
    <location>
        <begin position="74"/>
        <end position="86"/>
    </location>
</feature>
<reference evidence="2 3" key="1">
    <citation type="journal article" date="2015" name="Sci. Rep.">
        <title>Genome of the facultative scuticociliatosis pathogen Pseudocohnilembus persalinus provides insight into its virulence through horizontal gene transfer.</title>
        <authorList>
            <person name="Xiong J."/>
            <person name="Wang G."/>
            <person name="Cheng J."/>
            <person name="Tian M."/>
            <person name="Pan X."/>
            <person name="Warren A."/>
            <person name="Jiang C."/>
            <person name="Yuan D."/>
            <person name="Miao W."/>
        </authorList>
    </citation>
    <scope>NUCLEOTIDE SEQUENCE [LARGE SCALE GENOMIC DNA]</scope>
    <source>
        <strain evidence="2">36N120E</strain>
    </source>
</reference>
<name>A0A0V0R1S1_PSEPJ</name>
<proteinExistence type="predicted"/>
<gene>
    <name evidence="2" type="ORF">PPERSA_01665</name>
</gene>
<accession>A0A0V0R1S1</accession>
<evidence type="ECO:0000313" key="3">
    <source>
        <dbReference type="Proteomes" id="UP000054937"/>
    </source>
</evidence>
<dbReference type="AlphaFoldDB" id="A0A0V0R1S1"/>
<dbReference type="EMBL" id="LDAU01000073">
    <property type="protein sequence ID" value="KRX08120.1"/>
    <property type="molecule type" value="Genomic_DNA"/>
</dbReference>
<evidence type="ECO:0000313" key="2">
    <source>
        <dbReference type="EMBL" id="KRX08120.1"/>
    </source>
</evidence>
<comment type="caution">
    <text evidence="2">The sequence shown here is derived from an EMBL/GenBank/DDBJ whole genome shotgun (WGS) entry which is preliminary data.</text>
</comment>
<feature type="region of interest" description="Disordered" evidence="1">
    <location>
        <begin position="1"/>
        <end position="26"/>
    </location>
</feature>